<accession>A0AAD9ATM1</accession>
<gene>
    <name evidence="9" type="ORF">CCHR01_04347</name>
</gene>
<comment type="similarity">
    <text evidence="2">Belongs to the cytochrome P450 family.</text>
</comment>
<feature type="domain" description="NmrA-like" evidence="8">
    <location>
        <begin position="437"/>
        <end position="672"/>
    </location>
</feature>
<evidence type="ECO:0000256" key="1">
    <source>
        <dbReference type="ARBA" id="ARBA00001971"/>
    </source>
</evidence>
<dbReference type="PANTHER" id="PTHR46206:SF7">
    <property type="entry name" value="P450, PUTATIVE (EUROFUNG)-RELATED"/>
    <property type="match status" value="1"/>
</dbReference>
<keyword evidence="10" id="KW-1185">Reference proteome</keyword>
<dbReference type="Gene3D" id="3.40.50.720">
    <property type="entry name" value="NAD(P)-binding Rossmann-like Domain"/>
    <property type="match status" value="1"/>
</dbReference>
<evidence type="ECO:0000256" key="5">
    <source>
        <dbReference type="ARBA" id="ARBA00023004"/>
    </source>
</evidence>
<dbReference type="InterPro" id="IPR017972">
    <property type="entry name" value="Cyt_P450_CS"/>
</dbReference>
<protein>
    <submittedName>
        <fullName evidence="9">Ent-kaurene oxidase</fullName>
    </submittedName>
</protein>
<dbReference type="PROSITE" id="PS00086">
    <property type="entry name" value="CYTOCHROME_P450"/>
    <property type="match status" value="1"/>
</dbReference>
<dbReference type="PRINTS" id="PR00465">
    <property type="entry name" value="EP450IV"/>
</dbReference>
<comment type="cofactor">
    <cofactor evidence="1 7">
        <name>heme</name>
        <dbReference type="ChEBI" id="CHEBI:30413"/>
    </cofactor>
</comment>
<dbReference type="Gene3D" id="1.10.630.10">
    <property type="entry name" value="Cytochrome P450"/>
    <property type="match status" value="1"/>
</dbReference>
<dbReference type="EMBL" id="JAQOWY010000063">
    <property type="protein sequence ID" value="KAK1852997.1"/>
    <property type="molecule type" value="Genomic_DNA"/>
</dbReference>
<dbReference type="AlphaFoldDB" id="A0AAD9ATM1"/>
<dbReference type="Pfam" id="PF00067">
    <property type="entry name" value="p450"/>
    <property type="match status" value="2"/>
</dbReference>
<dbReference type="PANTHER" id="PTHR46206">
    <property type="entry name" value="CYTOCHROME P450"/>
    <property type="match status" value="1"/>
</dbReference>
<dbReference type="GO" id="GO:0020037">
    <property type="term" value="F:heme binding"/>
    <property type="evidence" value="ECO:0007669"/>
    <property type="project" value="InterPro"/>
</dbReference>
<feature type="binding site" description="axial binding residue" evidence="7">
    <location>
        <position position="396"/>
    </location>
    <ligand>
        <name>heme</name>
        <dbReference type="ChEBI" id="CHEBI:30413"/>
    </ligand>
    <ligandPart>
        <name>Fe</name>
        <dbReference type="ChEBI" id="CHEBI:18248"/>
    </ligandPart>
</feature>
<comment type="caution">
    <text evidence="9">The sequence shown here is derived from an EMBL/GenBank/DDBJ whole genome shotgun (WGS) entry which is preliminary data.</text>
</comment>
<dbReference type="SUPFAM" id="SSF51735">
    <property type="entry name" value="NAD(P)-binding Rossmann-fold domains"/>
    <property type="match status" value="1"/>
</dbReference>
<dbReference type="GO" id="GO:0004497">
    <property type="term" value="F:monooxygenase activity"/>
    <property type="evidence" value="ECO:0007669"/>
    <property type="project" value="UniProtKB-KW"/>
</dbReference>
<evidence type="ECO:0000313" key="9">
    <source>
        <dbReference type="EMBL" id="KAK1852997.1"/>
    </source>
</evidence>
<name>A0AAD9ATM1_9PEZI</name>
<sequence>MTASELPTVVIPPKFIPELKKLSDTVLGFQEATDEAINNQYLDIPTDTTMLAHTVKVSLTPALARLSPAIAAEVTHAIGTELPPCKDWTEVPINNKLFRIVAMASGRVFVGPELCRNEAYLDTAINYTVDMVNAVLGVMGLPAWRRRFSSRRLPEVKKLFQRFKEAEDFLGPVVTARRDAMAKADYEKPDDMLQWLIDAQDKSKNGSRNDAELAIWQLGASFTAIHTTTATATNALYTLASMQDIIPVLREEIQEALAGSGNEFTNAALQNMVKLESFLTESMRTYPMSAGMMFPPDFWKTTPLTQVSANAQRKVLQPFTLSNGQTIPSGVLIELPSAAVNMDDNLYPSSSQFDALRFSKLRQNKVKATEYGTEVGHLFSSVGQTSLNFGFGRHVCPGRFFASVEIKMIVAIILMNFDILLAEGETERYKNIEIGVQATGLLGSEIASALQKAGFIVTAIRRAESTAIVPVGMESIQIDINDTDALTSAFQGQDAVISAAPDPISFSSQKHWIDAAIAAGVKRIFPSEYSTNLDSPLAETLPVVTEKVRTRRYLVEQISNTAGKSSWTSINNGPFFELVLGFGGLGPDFRTKTAKWHNGGANLVGTTRLPDIAETVCKILKDDNGLYGEAENKSVYIHSAVVTEKQLTEMAEKVTGQKFHVEERDVEQVYQEAKERLQEGDKSGMMLFYLQMMYGKGYGGSESFQEMSWNEKVGLKRLTEQEIEDIVRGVAEKSGLSQCEGLSNSLLSFLASGMVTPATSTLATAAVGGVSGIVTVTTASAGGLGAGSSRAIGTKRLRVGVERRIDVVARHGGFLSTWEAFEMDT</sequence>
<evidence type="ECO:0000256" key="4">
    <source>
        <dbReference type="ARBA" id="ARBA00023002"/>
    </source>
</evidence>
<evidence type="ECO:0000259" key="8">
    <source>
        <dbReference type="Pfam" id="PF05368"/>
    </source>
</evidence>
<dbReference type="CDD" id="cd11041">
    <property type="entry name" value="CYP503A1-like"/>
    <property type="match status" value="1"/>
</dbReference>
<keyword evidence="4" id="KW-0560">Oxidoreductase</keyword>
<keyword evidence="6" id="KW-0503">Monooxygenase</keyword>
<dbReference type="InterPro" id="IPR036396">
    <property type="entry name" value="Cyt_P450_sf"/>
</dbReference>
<dbReference type="Pfam" id="PF05368">
    <property type="entry name" value="NmrA"/>
    <property type="match status" value="1"/>
</dbReference>
<dbReference type="SUPFAM" id="SSF48264">
    <property type="entry name" value="Cytochrome P450"/>
    <property type="match status" value="1"/>
</dbReference>
<proteinExistence type="inferred from homology"/>
<evidence type="ECO:0000256" key="3">
    <source>
        <dbReference type="ARBA" id="ARBA00022723"/>
    </source>
</evidence>
<dbReference type="InterPro" id="IPR001128">
    <property type="entry name" value="Cyt_P450"/>
</dbReference>
<dbReference type="InterPro" id="IPR002403">
    <property type="entry name" value="Cyt_P450_E_grp-IV"/>
</dbReference>
<keyword evidence="3 7" id="KW-0479">Metal-binding</keyword>
<dbReference type="GO" id="GO:0005506">
    <property type="term" value="F:iron ion binding"/>
    <property type="evidence" value="ECO:0007669"/>
    <property type="project" value="InterPro"/>
</dbReference>
<keyword evidence="7" id="KW-0349">Heme</keyword>
<evidence type="ECO:0000256" key="7">
    <source>
        <dbReference type="PIRSR" id="PIRSR602403-1"/>
    </source>
</evidence>
<evidence type="ECO:0000313" key="10">
    <source>
        <dbReference type="Proteomes" id="UP001243330"/>
    </source>
</evidence>
<dbReference type="InterPro" id="IPR008030">
    <property type="entry name" value="NmrA-like"/>
</dbReference>
<reference evidence="9" key="1">
    <citation type="submission" date="2023-01" db="EMBL/GenBank/DDBJ databases">
        <title>Colletotrichum chrysophilum M932 genome sequence.</title>
        <authorList>
            <person name="Baroncelli R."/>
        </authorList>
    </citation>
    <scope>NUCLEOTIDE SEQUENCE</scope>
    <source>
        <strain evidence="9">M932</strain>
    </source>
</reference>
<dbReference type="GO" id="GO:0016705">
    <property type="term" value="F:oxidoreductase activity, acting on paired donors, with incorporation or reduction of molecular oxygen"/>
    <property type="evidence" value="ECO:0007669"/>
    <property type="project" value="InterPro"/>
</dbReference>
<dbReference type="InterPro" id="IPR036291">
    <property type="entry name" value="NAD(P)-bd_dom_sf"/>
</dbReference>
<keyword evidence="5 7" id="KW-0408">Iron</keyword>
<evidence type="ECO:0000256" key="6">
    <source>
        <dbReference type="ARBA" id="ARBA00023033"/>
    </source>
</evidence>
<evidence type="ECO:0000256" key="2">
    <source>
        <dbReference type="ARBA" id="ARBA00010617"/>
    </source>
</evidence>
<dbReference type="Proteomes" id="UP001243330">
    <property type="component" value="Unassembled WGS sequence"/>
</dbReference>
<organism evidence="9 10">
    <name type="scientific">Colletotrichum chrysophilum</name>
    <dbReference type="NCBI Taxonomy" id="1836956"/>
    <lineage>
        <taxon>Eukaryota</taxon>
        <taxon>Fungi</taxon>
        <taxon>Dikarya</taxon>
        <taxon>Ascomycota</taxon>
        <taxon>Pezizomycotina</taxon>
        <taxon>Sordariomycetes</taxon>
        <taxon>Hypocreomycetidae</taxon>
        <taxon>Glomerellales</taxon>
        <taxon>Glomerellaceae</taxon>
        <taxon>Colletotrichum</taxon>
        <taxon>Colletotrichum gloeosporioides species complex</taxon>
    </lineage>
</organism>